<reference evidence="3 4" key="1">
    <citation type="submission" date="2018-02" db="EMBL/GenBank/DDBJ databases">
        <title>Whole genome sequencing of endophytic bacterium.</title>
        <authorList>
            <person name="Eedara R."/>
            <person name="Podile A.R."/>
        </authorList>
    </citation>
    <scope>NUCLEOTIDE SEQUENCE [LARGE SCALE GENOMIC DNA]</scope>
    <source>
        <strain evidence="3 4">RP1T</strain>
    </source>
</reference>
<dbReference type="Proteomes" id="UP000237682">
    <property type="component" value="Unassembled WGS sequence"/>
</dbReference>
<dbReference type="GO" id="GO:0047820">
    <property type="term" value="F:D-glutamate cyclase activity"/>
    <property type="evidence" value="ECO:0007669"/>
    <property type="project" value="TreeGrafter"/>
</dbReference>
<dbReference type="EMBL" id="PUEJ01000001">
    <property type="protein sequence ID" value="PRH89351.1"/>
    <property type="molecule type" value="Genomic_DNA"/>
</dbReference>
<evidence type="ECO:0000256" key="2">
    <source>
        <dbReference type="ARBA" id="ARBA00023239"/>
    </source>
</evidence>
<evidence type="ECO:0000256" key="1">
    <source>
        <dbReference type="ARBA" id="ARBA00007896"/>
    </source>
</evidence>
<dbReference type="NCBIfam" id="NF003969">
    <property type="entry name" value="PRK05463.1"/>
    <property type="match status" value="1"/>
</dbReference>
<evidence type="ECO:0000313" key="4">
    <source>
        <dbReference type="Proteomes" id="UP000237682"/>
    </source>
</evidence>
<evidence type="ECO:0000313" key="3">
    <source>
        <dbReference type="EMBL" id="PRH89351.1"/>
    </source>
</evidence>
<sequence>MGRPHIATRYEEFRMVGATGLREAIRLGHYRGHTAGLADGKLQADVVILPNGLADDFLEYCMRNPKSLPLVGVNRAGDPSLPTLGDIDVRTDLPQYDVFHAGPRTWSRSDIISLWRDDLVAFALGGTFTFEHMLQQNRIEVRHVAMSQNVPLYRSSIRTQSVGVFGGYMVVSMRPIRKDLVDRVRAMTARFPHAHGSPVHVGDPAEIGIDDVDNPDWGDAVEVHRDEIPVFWASGLTAQSVLKCSTPEMFITNTPGHMLITDLDADADVGQFRLF</sequence>
<gene>
    <name evidence="3" type="ORF">C5L14_01815</name>
</gene>
<dbReference type="GO" id="GO:0006536">
    <property type="term" value="P:glutamate metabolic process"/>
    <property type="evidence" value="ECO:0007669"/>
    <property type="project" value="TreeGrafter"/>
</dbReference>
<protein>
    <submittedName>
        <fullName evidence="3">Putative hydro-lyase</fullName>
    </submittedName>
</protein>
<proteinExistence type="inferred from homology"/>
<dbReference type="InterPro" id="IPR009906">
    <property type="entry name" value="D-Glu_cyclase"/>
</dbReference>
<keyword evidence="2 3" id="KW-0456">Lyase</keyword>
<dbReference type="Gene3D" id="3.40.1640.10">
    <property type="entry name" value="PSTPO5379-like"/>
    <property type="match status" value="1"/>
</dbReference>
<dbReference type="SUPFAM" id="SSF160920">
    <property type="entry name" value="PSTPO5379-like"/>
    <property type="match status" value="1"/>
</dbReference>
<comment type="caution">
    <text evidence="3">The sequence shown here is derived from an EMBL/GenBank/DDBJ whole genome shotgun (WGS) entry which is preliminary data.</text>
</comment>
<comment type="similarity">
    <text evidence="1">Belongs to the D-glutamate cyclase family.</text>
</comment>
<organism evidence="3 4">
    <name type="scientific">Labrys okinawensis</name>
    <dbReference type="NCBI Taxonomy" id="346911"/>
    <lineage>
        <taxon>Bacteria</taxon>
        <taxon>Pseudomonadati</taxon>
        <taxon>Pseudomonadota</taxon>
        <taxon>Alphaproteobacteria</taxon>
        <taxon>Hyphomicrobiales</taxon>
        <taxon>Xanthobacteraceae</taxon>
        <taxon>Labrys</taxon>
    </lineage>
</organism>
<accession>A0A2S9QJ24</accession>
<dbReference type="InterPro" id="IPR038021">
    <property type="entry name" value="Putative_hydro-lyase"/>
</dbReference>
<name>A0A2S9QJ24_9HYPH</name>
<dbReference type="Gene3D" id="3.30.2040.10">
    <property type="entry name" value="PSTPO5379-like domain"/>
    <property type="match status" value="1"/>
</dbReference>
<dbReference type="PANTHER" id="PTHR32022:SF10">
    <property type="entry name" value="D-GLUTAMATE CYCLASE, MITOCHONDRIAL"/>
    <property type="match status" value="1"/>
</dbReference>
<dbReference type="FunFam" id="3.30.2040.10:FF:000001">
    <property type="entry name" value="D-glutamate cyclase, mitochondrial"/>
    <property type="match status" value="1"/>
</dbReference>
<dbReference type="PANTHER" id="PTHR32022">
    <property type="entry name" value="D-GLUTAMATE CYCLASE, MITOCHONDRIAL"/>
    <property type="match status" value="1"/>
</dbReference>
<keyword evidence="4" id="KW-1185">Reference proteome</keyword>
<dbReference type="OrthoDB" id="149585at2"/>
<dbReference type="AlphaFoldDB" id="A0A2S9QJ24"/>
<dbReference type="Pfam" id="PF07286">
    <property type="entry name" value="D-Glu_cyclase"/>
    <property type="match status" value="1"/>
</dbReference>